<evidence type="ECO:0000256" key="4">
    <source>
        <dbReference type="ARBA" id="ARBA00022989"/>
    </source>
</evidence>
<evidence type="ECO:0000256" key="6">
    <source>
        <dbReference type="SAM" id="Phobius"/>
    </source>
</evidence>
<organism evidence="7 8">
    <name type="scientific">Aquibacillus rhizosphaerae</name>
    <dbReference type="NCBI Taxonomy" id="3051431"/>
    <lineage>
        <taxon>Bacteria</taxon>
        <taxon>Bacillati</taxon>
        <taxon>Bacillota</taxon>
        <taxon>Bacilli</taxon>
        <taxon>Bacillales</taxon>
        <taxon>Bacillaceae</taxon>
        <taxon>Aquibacillus</taxon>
    </lineage>
</organism>
<feature type="transmembrane region" description="Helical" evidence="6">
    <location>
        <begin position="314"/>
        <end position="345"/>
    </location>
</feature>
<accession>A0ABT7L6G3</accession>
<name>A0ABT7L6G3_9BACI</name>
<dbReference type="PANTHER" id="PTHR21716">
    <property type="entry name" value="TRANSMEMBRANE PROTEIN"/>
    <property type="match status" value="1"/>
</dbReference>
<keyword evidence="4 6" id="KW-1133">Transmembrane helix</keyword>
<evidence type="ECO:0000256" key="5">
    <source>
        <dbReference type="ARBA" id="ARBA00023136"/>
    </source>
</evidence>
<sequence>MFNKNKRTRILYWILVGILSLLFIYLLTILFPFYRSLFSIIIKVSSPFIIAALIAYLLHPLIEKLHTYNFPRWFAIIGIYLLFFGGLGYVLYKAYPVLLHQLKDLNENLPHFMNMYRQTIYGFYESTSFLPETIHDKMDEFFVDIEMKIGNILTNSVKQVTKIMDVIIIIAVIPVLVFYMLKDFRLIKTSILKLTPNKYRENGKQLFIKIDKSLGDYIRGQLLVCFFVSLTTYGILWFIDMKYPLLLAIIMGITNIIPYFGPILGSVPAVIIAFTISIDMVIYVIIAVFIVQIIEGNLLSPFIVGKSINIHPILIILALIVGGEFGGIIGMIIAVPILSILKVVIIHTKAFRAER</sequence>
<evidence type="ECO:0000313" key="7">
    <source>
        <dbReference type="EMBL" id="MDL4841451.1"/>
    </source>
</evidence>
<dbReference type="Pfam" id="PF01594">
    <property type="entry name" value="AI-2E_transport"/>
    <property type="match status" value="1"/>
</dbReference>
<feature type="transmembrane region" description="Helical" evidence="6">
    <location>
        <begin position="40"/>
        <end position="58"/>
    </location>
</feature>
<keyword evidence="8" id="KW-1185">Reference proteome</keyword>
<dbReference type="RefSeq" id="WP_285932739.1">
    <property type="nucleotide sequence ID" value="NZ_JASTZU010000041.1"/>
</dbReference>
<comment type="subcellular location">
    <subcellularLocation>
        <location evidence="1">Membrane</location>
        <topology evidence="1">Multi-pass membrane protein</topology>
    </subcellularLocation>
</comment>
<dbReference type="PANTHER" id="PTHR21716:SF15">
    <property type="entry name" value="TRANSPORT PROTEIN YRRI-RELATED"/>
    <property type="match status" value="1"/>
</dbReference>
<dbReference type="Proteomes" id="UP001235343">
    <property type="component" value="Unassembled WGS sequence"/>
</dbReference>
<evidence type="ECO:0000256" key="3">
    <source>
        <dbReference type="ARBA" id="ARBA00022692"/>
    </source>
</evidence>
<evidence type="ECO:0000256" key="2">
    <source>
        <dbReference type="ARBA" id="ARBA00009773"/>
    </source>
</evidence>
<comment type="caution">
    <text evidence="7">The sequence shown here is derived from an EMBL/GenBank/DDBJ whole genome shotgun (WGS) entry which is preliminary data.</text>
</comment>
<evidence type="ECO:0000256" key="1">
    <source>
        <dbReference type="ARBA" id="ARBA00004141"/>
    </source>
</evidence>
<feature type="transmembrane region" description="Helical" evidence="6">
    <location>
        <begin position="163"/>
        <end position="181"/>
    </location>
</feature>
<dbReference type="InterPro" id="IPR002549">
    <property type="entry name" value="AI-2E-like"/>
</dbReference>
<reference evidence="7 8" key="1">
    <citation type="submission" date="2023-06" db="EMBL/GenBank/DDBJ databases">
        <title>Aquibacillus rhizosphaerae LR5S19.</title>
        <authorList>
            <person name="Sun J.-Q."/>
        </authorList>
    </citation>
    <scope>NUCLEOTIDE SEQUENCE [LARGE SCALE GENOMIC DNA]</scope>
    <source>
        <strain evidence="7 8">LR5S19</strain>
    </source>
</reference>
<evidence type="ECO:0000313" key="8">
    <source>
        <dbReference type="Proteomes" id="UP001235343"/>
    </source>
</evidence>
<proteinExistence type="inferred from homology"/>
<keyword evidence="3 6" id="KW-0812">Transmembrane</keyword>
<feature type="transmembrane region" description="Helical" evidence="6">
    <location>
        <begin position="70"/>
        <end position="92"/>
    </location>
</feature>
<feature type="transmembrane region" description="Helical" evidence="6">
    <location>
        <begin position="245"/>
        <end position="264"/>
    </location>
</feature>
<gene>
    <name evidence="7" type="ORF">QQS35_13470</name>
</gene>
<feature type="transmembrane region" description="Helical" evidence="6">
    <location>
        <begin position="12"/>
        <end position="34"/>
    </location>
</feature>
<feature type="transmembrane region" description="Helical" evidence="6">
    <location>
        <begin position="222"/>
        <end position="239"/>
    </location>
</feature>
<comment type="similarity">
    <text evidence="2">Belongs to the autoinducer-2 exporter (AI-2E) (TC 2.A.86) family.</text>
</comment>
<feature type="transmembrane region" description="Helical" evidence="6">
    <location>
        <begin position="271"/>
        <end position="294"/>
    </location>
</feature>
<protein>
    <submittedName>
        <fullName evidence="7">AI-2E family transporter</fullName>
    </submittedName>
</protein>
<dbReference type="EMBL" id="JASTZU010000041">
    <property type="protein sequence ID" value="MDL4841451.1"/>
    <property type="molecule type" value="Genomic_DNA"/>
</dbReference>
<keyword evidence="5 6" id="KW-0472">Membrane</keyword>